<dbReference type="PANTHER" id="PTHR47654">
    <property type="entry name" value="ZN(II)2CYS6 TRANSCRIPTION FACTOR (EUROFUNG)-RELATED"/>
    <property type="match status" value="1"/>
</dbReference>
<dbReference type="PROSITE" id="PS00463">
    <property type="entry name" value="ZN2_CY6_FUNGAL_1"/>
    <property type="match status" value="1"/>
</dbReference>
<evidence type="ECO:0000256" key="2">
    <source>
        <dbReference type="ARBA" id="ARBA00023015"/>
    </source>
</evidence>
<dbReference type="InterPro" id="IPR001138">
    <property type="entry name" value="Zn2Cys6_DnaBD"/>
</dbReference>
<keyword evidence="3" id="KW-0238">DNA-binding</keyword>
<evidence type="ECO:0000313" key="7">
    <source>
        <dbReference type="EMBL" id="KAL2799260.1"/>
    </source>
</evidence>
<organism evidence="7 8">
    <name type="scientific">Aspergillus keveii</name>
    <dbReference type="NCBI Taxonomy" id="714993"/>
    <lineage>
        <taxon>Eukaryota</taxon>
        <taxon>Fungi</taxon>
        <taxon>Dikarya</taxon>
        <taxon>Ascomycota</taxon>
        <taxon>Pezizomycotina</taxon>
        <taxon>Eurotiomycetes</taxon>
        <taxon>Eurotiomycetidae</taxon>
        <taxon>Eurotiales</taxon>
        <taxon>Aspergillaceae</taxon>
        <taxon>Aspergillus</taxon>
        <taxon>Aspergillus subgen. Nidulantes</taxon>
    </lineage>
</organism>
<reference evidence="7 8" key="1">
    <citation type="submission" date="2024-07" db="EMBL/GenBank/DDBJ databases">
        <title>Section-level genome sequencing and comparative genomics of Aspergillus sections Usti and Cavernicolus.</title>
        <authorList>
            <consortium name="Lawrence Berkeley National Laboratory"/>
            <person name="Nybo J.L."/>
            <person name="Vesth T.C."/>
            <person name="Theobald S."/>
            <person name="Frisvad J.C."/>
            <person name="Larsen T.O."/>
            <person name="Kjaerboelling I."/>
            <person name="Rothschild-Mancinelli K."/>
            <person name="Lyhne E.K."/>
            <person name="Kogle M.E."/>
            <person name="Barry K."/>
            <person name="Clum A."/>
            <person name="Na H."/>
            <person name="Ledsgaard L."/>
            <person name="Lin J."/>
            <person name="Lipzen A."/>
            <person name="Kuo A."/>
            <person name="Riley R."/>
            <person name="Mondo S."/>
            <person name="Labutti K."/>
            <person name="Haridas S."/>
            <person name="Pangalinan J."/>
            <person name="Salamov A.A."/>
            <person name="Simmons B.A."/>
            <person name="Magnuson J.K."/>
            <person name="Chen J."/>
            <person name="Drula E."/>
            <person name="Henrissat B."/>
            <person name="Wiebenga A."/>
            <person name="Lubbers R.J."/>
            <person name="Gomes A.C."/>
            <person name="Makela M.R."/>
            <person name="Stajich J."/>
            <person name="Grigoriev I.V."/>
            <person name="Mortensen U.H."/>
            <person name="De Vries R.P."/>
            <person name="Baker S.E."/>
            <person name="Andersen M.R."/>
        </authorList>
    </citation>
    <scope>NUCLEOTIDE SEQUENCE [LARGE SCALE GENOMIC DNA]</scope>
    <source>
        <strain evidence="7 8">CBS 209.92</strain>
    </source>
</reference>
<dbReference type="SUPFAM" id="SSF57701">
    <property type="entry name" value="Zn2/Cys6 DNA-binding domain"/>
    <property type="match status" value="1"/>
</dbReference>
<evidence type="ECO:0000256" key="4">
    <source>
        <dbReference type="ARBA" id="ARBA00023163"/>
    </source>
</evidence>
<accession>A0ABR4GL61</accession>
<dbReference type="Proteomes" id="UP001610563">
    <property type="component" value="Unassembled WGS sequence"/>
</dbReference>
<feature type="domain" description="Zn(2)-C6 fungal-type" evidence="6">
    <location>
        <begin position="37"/>
        <end position="66"/>
    </location>
</feature>
<gene>
    <name evidence="7" type="ORF">BJX66DRAFT_293435</name>
</gene>
<keyword evidence="5" id="KW-0539">Nucleus</keyword>
<dbReference type="InterPro" id="IPR007219">
    <property type="entry name" value="XnlR_reg_dom"/>
</dbReference>
<dbReference type="Pfam" id="PF00172">
    <property type="entry name" value="Zn_clus"/>
    <property type="match status" value="1"/>
</dbReference>
<name>A0ABR4GL61_9EURO</name>
<evidence type="ECO:0000256" key="3">
    <source>
        <dbReference type="ARBA" id="ARBA00023125"/>
    </source>
</evidence>
<evidence type="ECO:0000259" key="6">
    <source>
        <dbReference type="PROSITE" id="PS50048"/>
    </source>
</evidence>
<sequence length="820" mass="90796">MSKYSGPGPPLVPAPFTPGYIPKASLPVPRRTKRSNACLACRTRRIKCGGNQPCDNCVANGRDCVFVAESDRRRKFALRRVENQLDTAQQVLDNIIAAFNTGDRPHLDNLLLAAREWRAGRARRDSVTFAGNVEQASETQTVSSQSPLFEGSVGDSLAGNGFLTRPEMPDFPSTNTSATSATSIEFFEGAGTLTEDLNRDDASRATGYFGKASEVAWLQKLGNSVNKLNTDKEQRHSFHIEDSTPSMNYHLDNTQVPETIPPLEPRCLPPKPWAAHLVNIFFKSVAPSFPLINKSLFIVQFDQAFAYSITQPSRKWLAVLNLVLAVGCRCYRQSEPHSGGDVDDRVYLSRALALSSTPGTTRYIGLHQVQIDLMLAIYYLFSGELNQSWQANGRAARLAISMGLNLRVDGSSRLDTVSKETRARIWWSIVALENGLSGMTGRTSCIDNQSMSVHLPLPYDEAQFSLPEVVELLGDASSCERKLQSTIHASSSERYARDQWLRDILPSQSLFFFHLVDLSVTMQAATKAVYSLTATKDSIGAKIPYYQEKLQSWLSSLQPAFAFVIYDAHDMGGISAPNCREQVALAMAYYSSQMILNRPCLTDLDVETGTNIKIPRSNFEDDTAKACVHFALALISVLPDVPDIKWIAAMTTWWPLLHTIMRALTILLTQLSIGLVSVMDVYGEQQTSEENEGEEADAVREASKKALLWLHSMAEQDPSSRRAFHIGKRLFHLVTPSQAWLDLQDISSESALLGAGYEMEKEKAFARAQGLNGFGPGSLNLPENLVNWGPDCTGFESVDEEVEVPLYLDPVLLSFDSYEF</sequence>
<keyword evidence="4" id="KW-0804">Transcription</keyword>
<dbReference type="SMART" id="SM00066">
    <property type="entry name" value="GAL4"/>
    <property type="match status" value="1"/>
</dbReference>
<keyword evidence="8" id="KW-1185">Reference proteome</keyword>
<dbReference type="InterPro" id="IPR036864">
    <property type="entry name" value="Zn2-C6_fun-type_DNA-bd_sf"/>
</dbReference>
<dbReference type="CDD" id="cd12148">
    <property type="entry name" value="fungal_TF_MHR"/>
    <property type="match status" value="1"/>
</dbReference>
<dbReference type="Pfam" id="PF04082">
    <property type="entry name" value="Fungal_trans"/>
    <property type="match status" value="1"/>
</dbReference>
<evidence type="ECO:0000256" key="5">
    <source>
        <dbReference type="ARBA" id="ARBA00023242"/>
    </source>
</evidence>
<keyword evidence="1" id="KW-0479">Metal-binding</keyword>
<protein>
    <submittedName>
        <fullName evidence="7">Fungal-specific transcription factor domain-containing protein</fullName>
    </submittedName>
</protein>
<dbReference type="SMART" id="SM00906">
    <property type="entry name" value="Fungal_trans"/>
    <property type="match status" value="1"/>
</dbReference>
<dbReference type="Gene3D" id="4.10.240.10">
    <property type="entry name" value="Zn(2)-C6 fungal-type DNA-binding domain"/>
    <property type="match status" value="1"/>
</dbReference>
<dbReference type="InterPro" id="IPR053230">
    <property type="entry name" value="Trans_reg_galc"/>
</dbReference>
<dbReference type="PROSITE" id="PS50048">
    <property type="entry name" value="ZN2_CY6_FUNGAL_2"/>
    <property type="match status" value="1"/>
</dbReference>
<comment type="caution">
    <text evidence="7">The sequence shown here is derived from an EMBL/GenBank/DDBJ whole genome shotgun (WGS) entry which is preliminary data.</text>
</comment>
<dbReference type="PANTHER" id="PTHR47654:SF3">
    <property type="entry name" value="ZN(II)2CYS6 TRANSCRIPTION FACTOR (EUROFUNG)"/>
    <property type="match status" value="1"/>
</dbReference>
<dbReference type="EMBL" id="JBFTWV010000008">
    <property type="protein sequence ID" value="KAL2799260.1"/>
    <property type="molecule type" value="Genomic_DNA"/>
</dbReference>
<dbReference type="CDD" id="cd00067">
    <property type="entry name" value="GAL4"/>
    <property type="match status" value="1"/>
</dbReference>
<evidence type="ECO:0000256" key="1">
    <source>
        <dbReference type="ARBA" id="ARBA00022723"/>
    </source>
</evidence>
<proteinExistence type="predicted"/>
<evidence type="ECO:0000313" key="8">
    <source>
        <dbReference type="Proteomes" id="UP001610563"/>
    </source>
</evidence>
<keyword evidence="2" id="KW-0805">Transcription regulation</keyword>